<comment type="caution">
    <text evidence="2">The sequence shown here is derived from an EMBL/GenBank/DDBJ whole genome shotgun (WGS) entry which is preliminary data.</text>
</comment>
<evidence type="ECO:0000313" key="2">
    <source>
        <dbReference type="EMBL" id="KAF0029056.1"/>
    </source>
</evidence>
<proteinExistence type="predicted"/>
<sequence length="107" mass="11564">MELVEAAGKNQRAAEKQNGQNIFMTETSAALLFLMIEIFKLCVACVLTCFCNFTPNVSGFLSGKLVAIETNGRQHSGNVQMTTGRVQIINVTAAPSVRLEVVSKSLN</sequence>
<accession>A0A6A4S1G1</accession>
<gene>
    <name evidence="2" type="ORF">F2P81_018161</name>
</gene>
<organism evidence="2 3">
    <name type="scientific">Scophthalmus maximus</name>
    <name type="common">Turbot</name>
    <name type="synonym">Psetta maxima</name>
    <dbReference type="NCBI Taxonomy" id="52904"/>
    <lineage>
        <taxon>Eukaryota</taxon>
        <taxon>Metazoa</taxon>
        <taxon>Chordata</taxon>
        <taxon>Craniata</taxon>
        <taxon>Vertebrata</taxon>
        <taxon>Euteleostomi</taxon>
        <taxon>Actinopterygii</taxon>
        <taxon>Neopterygii</taxon>
        <taxon>Teleostei</taxon>
        <taxon>Neoteleostei</taxon>
        <taxon>Acanthomorphata</taxon>
        <taxon>Carangaria</taxon>
        <taxon>Pleuronectiformes</taxon>
        <taxon>Pleuronectoidei</taxon>
        <taxon>Scophthalmidae</taxon>
        <taxon>Scophthalmus</taxon>
    </lineage>
</organism>
<keyword evidence="1" id="KW-1133">Transmembrane helix</keyword>
<dbReference type="EMBL" id="VEVO01000016">
    <property type="protein sequence ID" value="KAF0029056.1"/>
    <property type="molecule type" value="Genomic_DNA"/>
</dbReference>
<dbReference type="AlphaFoldDB" id="A0A6A4S1G1"/>
<name>A0A6A4S1G1_SCOMX</name>
<keyword evidence="1" id="KW-0472">Membrane</keyword>
<dbReference type="Proteomes" id="UP000438429">
    <property type="component" value="Unassembled WGS sequence"/>
</dbReference>
<evidence type="ECO:0000256" key="1">
    <source>
        <dbReference type="SAM" id="Phobius"/>
    </source>
</evidence>
<evidence type="ECO:0000313" key="3">
    <source>
        <dbReference type="Proteomes" id="UP000438429"/>
    </source>
</evidence>
<protein>
    <submittedName>
        <fullName evidence="2">Uncharacterized protein</fullName>
    </submittedName>
</protein>
<reference evidence="2 3" key="1">
    <citation type="submission" date="2019-06" db="EMBL/GenBank/DDBJ databases">
        <title>Draft genomes of female and male turbot (Scophthalmus maximus).</title>
        <authorList>
            <person name="Xu H."/>
            <person name="Xu X.-W."/>
            <person name="Shao C."/>
            <person name="Chen S."/>
        </authorList>
    </citation>
    <scope>NUCLEOTIDE SEQUENCE [LARGE SCALE GENOMIC DNA]</scope>
    <source>
        <strain evidence="2">Ysfricsl-2016a</strain>
        <tissue evidence="2">Blood</tissue>
    </source>
</reference>
<feature type="transmembrane region" description="Helical" evidence="1">
    <location>
        <begin position="29"/>
        <end position="53"/>
    </location>
</feature>
<keyword evidence="1" id="KW-0812">Transmembrane</keyword>